<dbReference type="STRING" id="1754191.A0A1Y1VK28"/>
<dbReference type="SUPFAM" id="SSF54001">
    <property type="entry name" value="Cysteine proteinases"/>
    <property type="match status" value="1"/>
</dbReference>
<dbReference type="PROSITE" id="PS00973">
    <property type="entry name" value="USP_2"/>
    <property type="match status" value="1"/>
</dbReference>
<evidence type="ECO:0000256" key="3">
    <source>
        <dbReference type="ARBA" id="ARBA00022786"/>
    </source>
</evidence>
<gene>
    <name evidence="9" type="ORF">BCR36DRAFT_343648</name>
</gene>
<keyword evidence="4 6" id="KW-0378">Hydrolase</keyword>
<comment type="caution">
    <text evidence="9">The sequence shown here is derived from an EMBL/GenBank/DDBJ whole genome shotgun (WGS) entry which is preliminary data.</text>
</comment>
<dbReference type="InterPro" id="IPR044635">
    <property type="entry name" value="UBP14-like"/>
</dbReference>
<dbReference type="InterPro" id="IPR018200">
    <property type="entry name" value="USP_CS"/>
</dbReference>
<dbReference type="GO" id="GO:0016579">
    <property type="term" value="P:protein deubiquitination"/>
    <property type="evidence" value="ECO:0007669"/>
    <property type="project" value="InterPro"/>
</dbReference>
<dbReference type="GO" id="GO:0004843">
    <property type="term" value="F:cysteine-type deubiquitinase activity"/>
    <property type="evidence" value="ECO:0007669"/>
    <property type="project" value="UniProtKB-UniRule"/>
</dbReference>
<reference evidence="9 10" key="1">
    <citation type="submission" date="2016-08" db="EMBL/GenBank/DDBJ databases">
        <title>Genomes of anaerobic fungi encode conserved fungal cellulosomes for biomass hydrolysis.</title>
        <authorList>
            <consortium name="DOE Joint Genome Institute"/>
            <person name="Haitjema C.H."/>
            <person name="Gilmore S.P."/>
            <person name="Henske J.K."/>
            <person name="Solomon K.V."/>
            <person name="De Groot R."/>
            <person name="Kuo A."/>
            <person name="Mondo S.J."/>
            <person name="Salamov A.A."/>
            <person name="Labutti K."/>
            <person name="Zhao Z."/>
            <person name="Chiniquy J."/>
            <person name="Barry K."/>
            <person name="Brewer H.M."/>
            <person name="Purvine S.O."/>
            <person name="Wright A.T."/>
            <person name="Boxma B."/>
            <person name="Van Alen T."/>
            <person name="Hackstein J.H."/>
            <person name="Baker S.E."/>
            <person name="Grigoriev I.V."/>
            <person name="O'Malley M.A."/>
        </authorList>
    </citation>
    <scope>NUCLEOTIDE SEQUENCE [LARGE SCALE GENOMIC DNA]</scope>
    <source>
        <strain evidence="10">finn</strain>
    </source>
</reference>
<dbReference type="Pfam" id="PF00443">
    <property type="entry name" value="UCH"/>
    <property type="match status" value="1"/>
</dbReference>
<accession>A0A1Y1VK28</accession>
<dbReference type="AlphaFoldDB" id="A0A1Y1VK28"/>
<dbReference type="CDD" id="cd02657">
    <property type="entry name" value="Peptidase_C19A"/>
    <property type="match status" value="1"/>
</dbReference>
<dbReference type="PROSITE" id="PS00972">
    <property type="entry name" value="USP_1"/>
    <property type="match status" value="1"/>
</dbReference>
<evidence type="ECO:0000259" key="7">
    <source>
        <dbReference type="PROSITE" id="PS50053"/>
    </source>
</evidence>
<dbReference type="InterPro" id="IPR029071">
    <property type="entry name" value="Ubiquitin-like_domsf"/>
</dbReference>
<dbReference type="EC" id="3.4.19.12" evidence="6"/>
<comment type="similarity">
    <text evidence="6">Belongs to the peptidase C19 family.</text>
</comment>
<dbReference type="EMBL" id="MCFH01000004">
    <property type="protein sequence ID" value="ORX58442.1"/>
    <property type="molecule type" value="Genomic_DNA"/>
</dbReference>
<keyword evidence="5 6" id="KW-0788">Thiol protease</keyword>
<dbReference type="Gene3D" id="3.10.20.90">
    <property type="entry name" value="Phosphatidylinositol 3-kinase Catalytic Subunit, Chain A, domain 1"/>
    <property type="match status" value="1"/>
</dbReference>
<dbReference type="PROSITE" id="PS50053">
    <property type="entry name" value="UBIQUITIN_2"/>
    <property type="match status" value="1"/>
</dbReference>
<evidence type="ECO:0000313" key="9">
    <source>
        <dbReference type="EMBL" id="ORX58442.1"/>
    </source>
</evidence>
<dbReference type="PANTHER" id="PTHR43982:SF1">
    <property type="entry name" value="UBIQUITIN CARBOXYL-TERMINAL HYDROLASE 14"/>
    <property type="match status" value="1"/>
</dbReference>
<dbReference type="InterPro" id="IPR028889">
    <property type="entry name" value="USP"/>
</dbReference>
<dbReference type="CDD" id="cd16104">
    <property type="entry name" value="Ubl_USP14_like"/>
    <property type="match status" value="1"/>
</dbReference>
<dbReference type="PROSITE" id="PS00299">
    <property type="entry name" value="UBIQUITIN_1"/>
    <property type="match status" value="1"/>
</dbReference>
<dbReference type="Proteomes" id="UP000193719">
    <property type="component" value="Unassembled WGS sequence"/>
</dbReference>
<dbReference type="SUPFAM" id="SSF54236">
    <property type="entry name" value="Ubiquitin-like"/>
    <property type="match status" value="1"/>
</dbReference>
<keyword evidence="10" id="KW-1185">Reference proteome</keyword>
<feature type="domain" description="USP" evidence="8">
    <location>
        <begin position="105"/>
        <end position="489"/>
    </location>
</feature>
<dbReference type="Gene3D" id="3.90.70.10">
    <property type="entry name" value="Cysteine proteinases"/>
    <property type="match status" value="1"/>
</dbReference>
<dbReference type="PANTHER" id="PTHR43982">
    <property type="entry name" value="UBIQUITIN CARBOXYL-TERMINAL HYDROLASE"/>
    <property type="match status" value="1"/>
</dbReference>
<dbReference type="InterPro" id="IPR000626">
    <property type="entry name" value="Ubiquitin-like_dom"/>
</dbReference>
<dbReference type="SMART" id="SM00213">
    <property type="entry name" value="UBQ"/>
    <property type="match status" value="1"/>
</dbReference>
<feature type="domain" description="Ubiquitin-like" evidence="7">
    <location>
        <begin position="4"/>
        <end position="72"/>
    </location>
</feature>
<comment type="catalytic activity">
    <reaction evidence="1 6">
        <text>Thiol-dependent hydrolysis of ester, thioester, amide, peptide and isopeptide bonds formed by the C-terminal Gly of ubiquitin (a 76-residue protein attached to proteins as an intracellular targeting signal).</text>
        <dbReference type="EC" id="3.4.19.12"/>
    </reaction>
</comment>
<evidence type="ECO:0000256" key="4">
    <source>
        <dbReference type="ARBA" id="ARBA00022801"/>
    </source>
</evidence>
<sequence length="493" mass="56172">MVSVPIVIKWAGKKYDVEVDINQPAGVFKQKLYELTGVPTDRQKILIKGGMLKDNTDLSTLKLKPKQVIMMMGTAGELPKEPVKKTLFEEDMTEEQLAEAYKVPSGLVNLGNTCYMNATLQCMRAIPELQEQLNAITDSIGTDPQKNLAISLRDLYKKLNDSSNAFTPLVFLQTLRAAFPQFAERGAHGFLQQDAEECWGQLVTSLKNCTPGKTIEGQTDPSKSFVDQYLNGEFTSEVVCDEDPEDKSITTESFLKMPVNISSGISTYMLSEIENSLTQQIEKFSEKLNKQAMYTKKSKISRLPSYITINFIRFQWKQTEQIRAKILKRVKFPLELDMTPYCTPELQEKLKVGKAKIKEMQDKELEKKKREKALKENPLALKDEDVKMEDSNKEQKKQYEIYRDLNIDNSLIEDVGCNVSGQYDLVAVLTHMGRNADSGHYIGWVRQETTDNWWKFDDDKVTAITSEDIPKLEGGGDWHTAYICLYKAKELKE</sequence>
<protein>
    <recommendedName>
        <fullName evidence="6">Ubiquitin carboxyl-terminal hydrolase</fullName>
        <ecNumber evidence="6">3.4.19.12</ecNumber>
    </recommendedName>
</protein>
<dbReference type="InterPro" id="IPR038765">
    <property type="entry name" value="Papain-like_cys_pep_sf"/>
</dbReference>
<dbReference type="Pfam" id="PF00240">
    <property type="entry name" value="ubiquitin"/>
    <property type="match status" value="1"/>
</dbReference>
<evidence type="ECO:0000256" key="2">
    <source>
        <dbReference type="ARBA" id="ARBA00022670"/>
    </source>
</evidence>
<keyword evidence="2 6" id="KW-0645">Protease</keyword>
<reference evidence="9 10" key="2">
    <citation type="submission" date="2016-08" db="EMBL/GenBank/DDBJ databases">
        <title>Pervasive Adenine N6-methylation of Active Genes in Fungi.</title>
        <authorList>
            <consortium name="DOE Joint Genome Institute"/>
            <person name="Mondo S.J."/>
            <person name="Dannebaum R.O."/>
            <person name="Kuo R.C."/>
            <person name="Labutti K."/>
            <person name="Haridas S."/>
            <person name="Kuo A."/>
            <person name="Salamov A."/>
            <person name="Ahrendt S.R."/>
            <person name="Lipzen A."/>
            <person name="Sullivan W."/>
            <person name="Andreopoulos W.B."/>
            <person name="Clum A."/>
            <person name="Lindquist E."/>
            <person name="Daum C."/>
            <person name="Ramamoorthy G.K."/>
            <person name="Gryganskyi A."/>
            <person name="Culley D."/>
            <person name="Magnuson J.K."/>
            <person name="James T.Y."/>
            <person name="O'Malley M.A."/>
            <person name="Stajich J.E."/>
            <person name="Spatafora J.W."/>
            <person name="Visel A."/>
            <person name="Grigoriev I.V."/>
        </authorList>
    </citation>
    <scope>NUCLEOTIDE SEQUENCE [LARGE SCALE GENOMIC DNA]</scope>
    <source>
        <strain evidence="10">finn</strain>
    </source>
</reference>
<proteinExistence type="inferred from homology"/>
<dbReference type="GO" id="GO:0043161">
    <property type="term" value="P:proteasome-mediated ubiquitin-dependent protein catabolic process"/>
    <property type="evidence" value="ECO:0007669"/>
    <property type="project" value="InterPro"/>
</dbReference>
<name>A0A1Y1VK28_9FUNG</name>
<dbReference type="PROSITE" id="PS50235">
    <property type="entry name" value="USP_3"/>
    <property type="match status" value="1"/>
</dbReference>
<evidence type="ECO:0000313" key="10">
    <source>
        <dbReference type="Proteomes" id="UP000193719"/>
    </source>
</evidence>
<dbReference type="InterPro" id="IPR019954">
    <property type="entry name" value="Ubiquitin_CS"/>
</dbReference>
<keyword evidence="3 6" id="KW-0833">Ubl conjugation pathway</keyword>
<dbReference type="GO" id="GO:0070628">
    <property type="term" value="F:proteasome binding"/>
    <property type="evidence" value="ECO:0007669"/>
    <property type="project" value="TreeGrafter"/>
</dbReference>
<evidence type="ECO:0000256" key="1">
    <source>
        <dbReference type="ARBA" id="ARBA00000707"/>
    </source>
</evidence>
<evidence type="ECO:0000256" key="6">
    <source>
        <dbReference type="RuleBase" id="RU366025"/>
    </source>
</evidence>
<dbReference type="GO" id="GO:0061136">
    <property type="term" value="P:regulation of proteasomal protein catabolic process"/>
    <property type="evidence" value="ECO:0007669"/>
    <property type="project" value="TreeGrafter"/>
</dbReference>
<dbReference type="InterPro" id="IPR001394">
    <property type="entry name" value="Peptidase_C19_UCH"/>
</dbReference>
<organism evidence="9 10">
    <name type="scientific">Piromyces finnis</name>
    <dbReference type="NCBI Taxonomy" id="1754191"/>
    <lineage>
        <taxon>Eukaryota</taxon>
        <taxon>Fungi</taxon>
        <taxon>Fungi incertae sedis</taxon>
        <taxon>Chytridiomycota</taxon>
        <taxon>Chytridiomycota incertae sedis</taxon>
        <taxon>Neocallimastigomycetes</taxon>
        <taxon>Neocallimastigales</taxon>
        <taxon>Neocallimastigaceae</taxon>
        <taxon>Piromyces</taxon>
    </lineage>
</organism>
<evidence type="ECO:0000256" key="5">
    <source>
        <dbReference type="ARBA" id="ARBA00022807"/>
    </source>
</evidence>
<dbReference type="OrthoDB" id="333239at2759"/>
<evidence type="ECO:0000259" key="8">
    <source>
        <dbReference type="PROSITE" id="PS50235"/>
    </source>
</evidence>